<organism evidence="2 3">
    <name type="scientific">Harryflintia acetispora</name>
    <dbReference type="NCBI Taxonomy" id="1849041"/>
    <lineage>
        <taxon>Bacteria</taxon>
        <taxon>Bacillati</taxon>
        <taxon>Bacillota</taxon>
        <taxon>Clostridia</taxon>
        <taxon>Eubacteriales</taxon>
        <taxon>Oscillospiraceae</taxon>
        <taxon>Harryflintia</taxon>
    </lineage>
</organism>
<sequence length="29" mass="3128">MNAVVAIIGALAVGLLVYYVYILMKGDEQ</sequence>
<reference evidence="2 3" key="1">
    <citation type="submission" date="2019-03" db="EMBL/GenBank/DDBJ databases">
        <title>Genomic Encyclopedia of Type Strains, Phase IV (KMG-IV): sequencing the most valuable type-strain genomes for metagenomic binning, comparative biology and taxonomic classification.</title>
        <authorList>
            <person name="Goeker M."/>
        </authorList>
    </citation>
    <scope>NUCLEOTIDE SEQUENCE [LARGE SCALE GENOMIC DNA]</scope>
    <source>
        <strain evidence="2 3">DSM 100433</strain>
    </source>
</reference>
<keyword evidence="1" id="KW-0812">Transmembrane</keyword>
<keyword evidence="3" id="KW-1185">Reference proteome</keyword>
<comment type="caution">
    <text evidence="2">The sequence shown here is derived from an EMBL/GenBank/DDBJ whole genome shotgun (WGS) entry which is preliminary data.</text>
</comment>
<feature type="transmembrane region" description="Helical" evidence="1">
    <location>
        <begin position="6"/>
        <end position="24"/>
    </location>
</feature>
<keyword evidence="1" id="KW-0472">Membrane</keyword>
<evidence type="ECO:0000256" key="1">
    <source>
        <dbReference type="SAM" id="Phobius"/>
    </source>
</evidence>
<dbReference type="EMBL" id="SLUK01000005">
    <property type="protein sequence ID" value="TCL43450.1"/>
    <property type="molecule type" value="Genomic_DNA"/>
</dbReference>
<gene>
    <name evidence="2" type="ORF">EDD78_10580</name>
</gene>
<accession>A0A9X8UJ82</accession>
<protein>
    <submittedName>
        <fullName evidence="2">Uncharacterized protein</fullName>
    </submittedName>
</protein>
<evidence type="ECO:0000313" key="2">
    <source>
        <dbReference type="EMBL" id="TCL43450.1"/>
    </source>
</evidence>
<evidence type="ECO:0000313" key="3">
    <source>
        <dbReference type="Proteomes" id="UP000294682"/>
    </source>
</evidence>
<dbReference type="Proteomes" id="UP000294682">
    <property type="component" value="Unassembled WGS sequence"/>
</dbReference>
<keyword evidence="1" id="KW-1133">Transmembrane helix</keyword>
<name>A0A9X8UJ82_9FIRM</name>
<dbReference type="AlphaFoldDB" id="A0A9X8UJ82"/>
<proteinExistence type="predicted"/>